<feature type="region of interest" description="Disordered" evidence="1">
    <location>
        <begin position="142"/>
        <end position="164"/>
    </location>
</feature>
<feature type="compositionally biased region" description="Basic and acidic residues" evidence="1">
    <location>
        <begin position="145"/>
        <end position="154"/>
    </location>
</feature>
<evidence type="ECO:0000313" key="2">
    <source>
        <dbReference type="EMBL" id="TNN28341.1"/>
    </source>
</evidence>
<sequence length="164" mass="18395">MDFCLIYFSLSRLEPERIAVHLDAASLQGGRFAPGRDLGHLCGCQSEVVFIWVSNLFWTRGLVFRAVWQRTNDDFIHRRSARRVPTAVNLIDHLSTAVVNTADKHPDHTPDYAASAAKRERAAVARPNARKPRAYLKALRQEVALGRRDDKEPSAHAGGRAPRT</sequence>
<dbReference type="EMBL" id="SRLO01006999">
    <property type="protein sequence ID" value="TNN28341.1"/>
    <property type="molecule type" value="Genomic_DNA"/>
</dbReference>
<comment type="caution">
    <text evidence="2">The sequence shown here is derived from an EMBL/GenBank/DDBJ whole genome shotgun (WGS) entry which is preliminary data.</text>
</comment>
<keyword evidence="3" id="KW-1185">Reference proteome</keyword>
<proteinExistence type="predicted"/>
<reference evidence="2 3" key="1">
    <citation type="submission" date="2019-03" db="EMBL/GenBank/DDBJ databases">
        <title>First draft genome of Liparis tanakae, snailfish: a comprehensive survey of snailfish specific genes.</title>
        <authorList>
            <person name="Kim W."/>
            <person name="Song I."/>
            <person name="Jeong J.-H."/>
            <person name="Kim D."/>
            <person name="Kim S."/>
            <person name="Ryu S."/>
            <person name="Song J.Y."/>
            <person name="Lee S.K."/>
        </authorList>
    </citation>
    <scope>NUCLEOTIDE SEQUENCE [LARGE SCALE GENOMIC DNA]</scope>
    <source>
        <tissue evidence="2">Muscle</tissue>
    </source>
</reference>
<organism evidence="2 3">
    <name type="scientific">Liparis tanakae</name>
    <name type="common">Tanaka's snailfish</name>
    <dbReference type="NCBI Taxonomy" id="230148"/>
    <lineage>
        <taxon>Eukaryota</taxon>
        <taxon>Metazoa</taxon>
        <taxon>Chordata</taxon>
        <taxon>Craniata</taxon>
        <taxon>Vertebrata</taxon>
        <taxon>Euteleostomi</taxon>
        <taxon>Actinopterygii</taxon>
        <taxon>Neopterygii</taxon>
        <taxon>Teleostei</taxon>
        <taxon>Neoteleostei</taxon>
        <taxon>Acanthomorphata</taxon>
        <taxon>Eupercaria</taxon>
        <taxon>Perciformes</taxon>
        <taxon>Cottioidei</taxon>
        <taxon>Cottales</taxon>
        <taxon>Liparidae</taxon>
        <taxon>Liparis</taxon>
    </lineage>
</organism>
<dbReference type="Proteomes" id="UP000314294">
    <property type="component" value="Unassembled WGS sequence"/>
</dbReference>
<protein>
    <submittedName>
        <fullName evidence="2">Uncharacterized protein</fullName>
    </submittedName>
</protein>
<name>A0A4Z2EI98_9TELE</name>
<gene>
    <name evidence="2" type="ORF">EYF80_061511</name>
</gene>
<evidence type="ECO:0000256" key="1">
    <source>
        <dbReference type="SAM" id="MobiDB-lite"/>
    </source>
</evidence>
<dbReference type="AlphaFoldDB" id="A0A4Z2EI98"/>
<evidence type="ECO:0000313" key="3">
    <source>
        <dbReference type="Proteomes" id="UP000314294"/>
    </source>
</evidence>
<accession>A0A4Z2EI98</accession>